<dbReference type="PROSITE" id="PS50179">
    <property type="entry name" value="VHS"/>
    <property type="match status" value="1"/>
</dbReference>
<evidence type="ECO:0000256" key="4">
    <source>
        <dbReference type="ARBA" id="ARBA00022723"/>
    </source>
</evidence>
<evidence type="ECO:0000256" key="9">
    <source>
        <dbReference type="SAM" id="MobiDB-lite"/>
    </source>
</evidence>
<evidence type="ECO:0000256" key="3">
    <source>
        <dbReference type="ARBA" id="ARBA00017753"/>
    </source>
</evidence>
<dbReference type="GO" id="GO:0008270">
    <property type="term" value="F:zinc ion binding"/>
    <property type="evidence" value="ECO:0007669"/>
    <property type="project" value="UniProtKB-KW"/>
</dbReference>
<feature type="domain" description="FYVE-type" evidence="10">
    <location>
        <begin position="172"/>
        <end position="232"/>
    </location>
</feature>
<dbReference type="GO" id="GO:0043130">
    <property type="term" value="F:ubiquitin binding"/>
    <property type="evidence" value="ECO:0007669"/>
    <property type="project" value="InterPro"/>
</dbReference>
<feature type="region of interest" description="Disordered" evidence="9">
    <location>
        <begin position="587"/>
        <end position="753"/>
    </location>
</feature>
<dbReference type="CDD" id="cd16979">
    <property type="entry name" value="VHS_Vps27"/>
    <property type="match status" value="1"/>
</dbReference>
<dbReference type="GO" id="GO:0007034">
    <property type="term" value="P:vacuolar transport"/>
    <property type="evidence" value="ECO:0007669"/>
    <property type="project" value="UniProtKB-ARBA"/>
</dbReference>
<dbReference type="RefSeq" id="XP_066077490.1">
    <property type="nucleotide sequence ID" value="XM_066221393.1"/>
</dbReference>
<dbReference type="SUPFAM" id="SSF48464">
    <property type="entry name" value="ENTH/VHS domain"/>
    <property type="match status" value="1"/>
</dbReference>
<dbReference type="InterPro" id="IPR008942">
    <property type="entry name" value="ENTH_VHS"/>
</dbReference>
<evidence type="ECO:0000256" key="1">
    <source>
        <dbReference type="ARBA" id="ARBA00004125"/>
    </source>
</evidence>
<keyword evidence="7" id="KW-0862">Zinc</keyword>
<dbReference type="PROSITE" id="PS50178">
    <property type="entry name" value="ZF_FYVE"/>
    <property type="match status" value="1"/>
</dbReference>
<dbReference type="Pfam" id="PF00790">
    <property type="entry name" value="VHS"/>
    <property type="match status" value="1"/>
</dbReference>
<dbReference type="InterPro" id="IPR000306">
    <property type="entry name" value="Znf_FYVE"/>
</dbReference>
<comment type="subcellular location">
    <subcellularLocation>
        <location evidence="1">Endosome membrane</location>
        <topology evidence="1">Peripheral membrane protein</topology>
        <orientation evidence="1">Cytoplasmic side</orientation>
    </subcellularLocation>
</comment>
<evidence type="ECO:0000259" key="10">
    <source>
        <dbReference type="PROSITE" id="PS50178"/>
    </source>
</evidence>
<accession>A0AAX4JZM6</accession>
<dbReference type="InterPro" id="IPR017073">
    <property type="entry name" value="HGS/VPS27"/>
</dbReference>
<dbReference type="Pfam" id="PF02809">
    <property type="entry name" value="UIM"/>
    <property type="match status" value="2"/>
</dbReference>
<dbReference type="PROSITE" id="PS50330">
    <property type="entry name" value="UIM"/>
    <property type="match status" value="2"/>
</dbReference>
<keyword evidence="5" id="KW-0967">Endosome</keyword>
<feature type="region of interest" description="Disordered" evidence="9">
    <location>
        <begin position="518"/>
        <end position="549"/>
    </location>
</feature>
<dbReference type="InterPro" id="IPR011011">
    <property type="entry name" value="Znf_FYVE_PHD"/>
</dbReference>
<evidence type="ECO:0000256" key="5">
    <source>
        <dbReference type="ARBA" id="ARBA00022753"/>
    </source>
</evidence>
<comment type="similarity">
    <text evidence="2">Belongs to the VPS27 family.</text>
</comment>
<dbReference type="AlphaFoldDB" id="A0AAX4JZM6"/>
<evidence type="ECO:0000256" key="2">
    <source>
        <dbReference type="ARBA" id="ARBA00008597"/>
    </source>
</evidence>
<feature type="compositionally biased region" description="Low complexity" evidence="9">
    <location>
        <begin position="654"/>
        <end position="702"/>
    </location>
</feature>
<gene>
    <name evidence="12" type="ORF">L201_005664</name>
</gene>
<dbReference type="SMART" id="SM00288">
    <property type="entry name" value="VHS"/>
    <property type="match status" value="1"/>
</dbReference>
<organism evidence="12 13">
    <name type="scientific">Kwoniella dendrophila CBS 6074</name>
    <dbReference type="NCBI Taxonomy" id="1295534"/>
    <lineage>
        <taxon>Eukaryota</taxon>
        <taxon>Fungi</taxon>
        <taxon>Dikarya</taxon>
        <taxon>Basidiomycota</taxon>
        <taxon>Agaricomycotina</taxon>
        <taxon>Tremellomycetes</taxon>
        <taxon>Tremellales</taxon>
        <taxon>Cryptococcaceae</taxon>
        <taxon>Kwoniella</taxon>
    </lineage>
</organism>
<dbReference type="InterPro" id="IPR017455">
    <property type="entry name" value="Znf_FYVE-rel"/>
</dbReference>
<feature type="compositionally biased region" description="Low complexity" evidence="9">
    <location>
        <begin position="534"/>
        <end position="548"/>
    </location>
</feature>
<evidence type="ECO:0000256" key="6">
    <source>
        <dbReference type="ARBA" id="ARBA00022771"/>
    </source>
</evidence>
<dbReference type="EMBL" id="CP144104">
    <property type="protein sequence ID" value="WWC90727.1"/>
    <property type="molecule type" value="Genomic_DNA"/>
</dbReference>
<proteinExistence type="inferred from homology"/>
<dbReference type="SUPFAM" id="SSF57903">
    <property type="entry name" value="FYVE/PHD zinc finger"/>
    <property type="match status" value="1"/>
</dbReference>
<evidence type="ECO:0000313" key="12">
    <source>
        <dbReference type="EMBL" id="WWC90727.1"/>
    </source>
</evidence>
<dbReference type="PANTHER" id="PTHR46275">
    <property type="entry name" value="HEPATOCYTE GROWTH FACTOR-REGULATED TYROSINE KINASE SUBSTRATE"/>
    <property type="match status" value="1"/>
</dbReference>
<dbReference type="GO" id="GO:0010008">
    <property type="term" value="C:endosome membrane"/>
    <property type="evidence" value="ECO:0007669"/>
    <property type="project" value="UniProtKB-SubCell"/>
</dbReference>
<dbReference type="Pfam" id="PF01363">
    <property type="entry name" value="FYVE"/>
    <property type="match status" value="1"/>
</dbReference>
<evidence type="ECO:0000259" key="11">
    <source>
        <dbReference type="PROSITE" id="PS50179"/>
    </source>
</evidence>
<dbReference type="SMART" id="SM00064">
    <property type="entry name" value="FYVE"/>
    <property type="match status" value="1"/>
</dbReference>
<dbReference type="GO" id="GO:0005769">
    <property type="term" value="C:early endosome"/>
    <property type="evidence" value="ECO:0007669"/>
    <property type="project" value="TreeGrafter"/>
</dbReference>
<keyword evidence="4" id="KW-0479">Metal-binding</keyword>
<dbReference type="InterPro" id="IPR002014">
    <property type="entry name" value="VHS_dom"/>
</dbReference>
<sequence>MSWLWGAATNPQFEELAEKACSPLHLPYPQSEDIATALEITDMIRSKTVQPKIAMQSLKRRIAGKNGRVQMYALGLTDTCIKNGGDHFLAEIASKEFVDELSGLIKSPTTSPEVKQMLLKLFQQWALAFQTKRELAFFVDVYNELKNSGILFPPSSAPIPSHLLTTSTAPAWADSDVCMRCRTAFTFTNRKHHCRNCGLVFDQACSSKTMALPKFGITEEVRVCESCYVKSGKGKTSDGPAPVVPGRTPRSRADLDADLQRAIELSLAESQPGGSNFIGSEPPIAKKTGTVEEDDEELRLAIEASLRDMERARPSAPTGYDEPEFKPLPTFDLAPRETETILTFSNTMDQMAAYGERDLRRFPHAHILAEQAYALGEKLHRNAEEKSTKQQMLAEMQGKLSEAVSLYGHILDGQQAYQARRLQEEQQRQYQQHQSMYSYAPPTQQAYPYAPPQGYDAVPGTYAQNAINAKYAQYAPPHHPAYQPPQAQAAPSLYPQMPYQALPQSQMSYPTNQQQYPYRQATTSPLPSAPSPAQPFQQHQQQQYSDQSNLARHNSFNSHSIQSPSAPQRQASMTYGAPVTIAVESSTPQYETPTAPPVPMASHPPSSPSTSIHSLSQHQHASAPPVAASSQGSYTSPAPAHNQLGQSPVKGYAQHESQQQQQYTQHQQQPSYQPSQPVQQSYEPYPPQQAQQQQQQQAPTQVNGTQQLPSGVYNVNSFPSAPGQIFPDAPLELPNPSRTIEKEEKEEALLIEL</sequence>
<dbReference type="GeneID" id="91096334"/>
<dbReference type="Proteomes" id="UP001355207">
    <property type="component" value="Chromosome 7"/>
</dbReference>
<dbReference type="PANTHER" id="PTHR46275:SF1">
    <property type="entry name" value="HEPATOCYTE GROWTH FACTOR-REGULATED TYROSINE KINASE SUBSTRATE"/>
    <property type="match status" value="1"/>
</dbReference>
<evidence type="ECO:0000313" key="13">
    <source>
        <dbReference type="Proteomes" id="UP001355207"/>
    </source>
</evidence>
<feature type="compositionally biased region" description="Low complexity" evidence="9">
    <location>
        <begin position="600"/>
        <end position="616"/>
    </location>
</feature>
<feature type="region of interest" description="Disordered" evidence="9">
    <location>
        <begin position="270"/>
        <end position="293"/>
    </location>
</feature>
<feature type="region of interest" description="Disordered" evidence="9">
    <location>
        <begin position="309"/>
        <end position="330"/>
    </location>
</feature>
<feature type="domain" description="VHS" evidence="11">
    <location>
        <begin position="31"/>
        <end position="153"/>
    </location>
</feature>
<feature type="compositionally biased region" description="Polar residues" evidence="9">
    <location>
        <begin position="703"/>
        <end position="719"/>
    </location>
</feature>
<feature type="compositionally biased region" description="Basic and acidic residues" evidence="9">
    <location>
        <begin position="739"/>
        <end position="753"/>
    </location>
</feature>
<dbReference type="GO" id="GO:0031623">
    <property type="term" value="P:receptor internalization"/>
    <property type="evidence" value="ECO:0007669"/>
    <property type="project" value="TreeGrafter"/>
</dbReference>
<keyword evidence="6 8" id="KW-0863">Zinc-finger</keyword>
<reference evidence="12 13" key="1">
    <citation type="submission" date="2024-01" db="EMBL/GenBank/DDBJ databases">
        <title>Comparative genomics of Cryptococcus and Kwoniella reveals pathogenesis evolution and contrasting modes of karyotype evolution via chromosome fusion or intercentromeric recombination.</title>
        <authorList>
            <person name="Coelho M.A."/>
            <person name="David-Palma M."/>
            <person name="Shea T."/>
            <person name="Bowers K."/>
            <person name="McGinley-Smith S."/>
            <person name="Mohammad A.W."/>
            <person name="Gnirke A."/>
            <person name="Yurkov A.M."/>
            <person name="Nowrousian M."/>
            <person name="Sun S."/>
            <person name="Cuomo C.A."/>
            <person name="Heitman J."/>
        </authorList>
    </citation>
    <scope>NUCLEOTIDE SEQUENCE [LARGE SCALE GENOMIC DNA]</scope>
    <source>
        <strain evidence="12 13">CBS 6074</strain>
    </source>
</reference>
<dbReference type="Gene3D" id="3.30.40.10">
    <property type="entry name" value="Zinc/RING finger domain, C3HC4 (zinc finger)"/>
    <property type="match status" value="1"/>
</dbReference>
<evidence type="ECO:0000256" key="8">
    <source>
        <dbReference type="PROSITE-ProRule" id="PRU00091"/>
    </source>
</evidence>
<dbReference type="GO" id="GO:0032456">
    <property type="term" value="P:endocytic recycling"/>
    <property type="evidence" value="ECO:0007669"/>
    <property type="project" value="TreeGrafter"/>
</dbReference>
<dbReference type="InterPro" id="IPR013083">
    <property type="entry name" value="Znf_RING/FYVE/PHD"/>
</dbReference>
<keyword evidence="13" id="KW-1185">Reference proteome</keyword>
<dbReference type="InterPro" id="IPR003903">
    <property type="entry name" value="UIM_dom"/>
</dbReference>
<name>A0AAX4JZM6_9TREE</name>
<dbReference type="Gene3D" id="1.25.40.90">
    <property type="match status" value="1"/>
</dbReference>
<protein>
    <recommendedName>
        <fullName evidence="3">Vacuolar protein sorting-associated protein 27</fullName>
    </recommendedName>
</protein>
<dbReference type="Gene3D" id="1.20.5.1940">
    <property type="match status" value="1"/>
</dbReference>
<dbReference type="SMART" id="SM00726">
    <property type="entry name" value="UIM"/>
    <property type="match status" value="2"/>
</dbReference>
<dbReference type="GO" id="GO:0035091">
    <property type="term" value="F:phosphatidylinositol binding"/>
    <property type="evidence" value="ECO:0007669"/>
    <property type="project" value="InterPro"/>
</dbReference>
<evidence type="ECO:0000256" key="7">
    <source>
        <dbReference type="ARBA" id="ARBA00022833"/>
    </source>
</evidence>
<dbReference type="Gene3D" id="6.10.140.100">
    <property type="match status" value="1"/>
</dbReference>